<reference evidence="1 2" key="2">
    <citation type="journal article" date="2023" name="Mol. Biol. Evol.">
        <title>Genomics of Secondarily Temperate Adaptation in the Only Non-Antarctic Icefish.</title>
        <authorList>
            <person name="Rivera-Colon A.G."/>
            <person name="Rayamajhi N."/>
            <person name="Minhas B.F."/>
            <person name="Madrigal G."/>
            <person name="Bilyk K.T."/>
            <person name="Yoon V."/>
            <person name="Hune M."/>
            <person name="Gregory S."/>
            <person name="Cheng C.H.C."/>
            <person name="Catchen J.M."/>
        </authorList>
    </citation>
    <scope>NUCLEOTIDE SEQUENCE [LARGE SCALE GENOMIC DNA]</scope>
    <source>
        <strain evidence="1">JMC-PN-2008</strain>
    </source>
</reference>
<dbReference type="Proteomes" id="UP001346869">
    <property type="component" value="Unassembled WGS sequence"/>
</dbReference>
<dbReference type="AlphaFoldDB" id="A0AAN8AEN3"/>
<accession>A0AAN8AEN3</accession>
<proteinExistence type="predicted"/>
<comment type="caution">
    <text evidence="1">The sequence shown here is derived from an EMBL/GenBank/DDBJ whole genome shotgun (WGS) entry which is preliminary data.</text>
</comment>
<dbReference type="EMBL" id="JAUZQC010000021">
    <property type="protein sequence ID" value="KAK5852297.1"/>
    <property type="molecule type" value="Genomic_DNA"/>
</dbReference>
<protein>
    <submittedName>
        <fullName evidence="1">Uncharacterized protein</fullName>
    </submittedName>
</protein>
<name>A0AAN8AEN3_ELEMC</name>
<gene>
    <name evidence="1" type="ORF">PBY51_023776</name>
</gene>
<reference evidence="1 2" key="1">
    <citation type="journal article" date="2023" name="Genes (Basel)">
        <title>Chromosome-Level Genome Assembly and Circadian Gene Repertoire of the Patagonia Blennie Eleginops maclovinus-The Closest Ancestral Proxy of Antarctic Cryonotothenioids.</title>
        <authorList>
            <person name="Cheng C.C."/>
            <person name="Rivera-Colon A.G."/>
            <person name="Minhas B.F."/>
            <person name="Wilson L."/>
            <person name="Rayamajhi N."/>
            <person name="Vargas-Chacoff L."/>
            <person name="Catchen J.M."/>
        </authorList>
    </citation>
    <scope>NUCLEOTIDE SEQUENCE [LARGE SCALE GENOMIC DNA]</scope>
    <source>
        <strain evidence="1">JMC-PN-2008</strain>
    </source>
</reference>
<evidence type="ECO:0000313" key="1">
    <source>
        <dbReference type="EMBL" id="KAK5852297.1"/>
    </source>
</evidence>
<sequence>MVVDPDGLYGKTATYHLGNILNPAFLAAAAGHMRQKQLQIVTINRFYSFGLSVLTGAVCLSGSHSPWTSGLLDPVSESVNST</sequence>
<organism evidence="1 2">
    <name type="scientific">Eleginops maclovinus</name>
    <name type="common">Patagonian blennie</name>
    <name type="synonym">Eleginus maclovinus</name>
    <dbReference type="NCBI Taxonomy" id="56733"/>
    <lineage>
        <taxon>Eukaryota</taxon>
        <taxon>Metazoa</taxon>
        <taxon>Chordata</taxon>
        <taxon>Craniata</taxon>
        <taxon>Vertebrata</taxon>
        <taxon>Euteleostomi</taxon>
        <taxon>Actinopterygii</taxon>
        <taxon>Neopterygii</taxon>
        <taxon>Teleostei</taxon>
        <taxon>Neoteleostei</taxon>
        <taxon>Acanthomorphata</taxon>
        <taxon>Eupercaria</taxon>
        <taxon>Perciformes</taxon>
        <taxon>Notothenioidei</taxon>
        <taxon>Eleginopidae</taxon>
        <taxon>Eleginops</taxon>
    </lineage>
</organism>
<evidence type="ECO:0000313" key="2">
    <source>
        <dbReference type="Proteomes" id="UP001346869"/>
    </source>
</evidence>
<keyword evidence="2" id="KW-1185">Reference proteome</keyword>